<organism evidence="1 2">
    <name type="scientific">Vanilla planifolia</name>
    <name type="common">Vanilla</name>
    <dbReference type="NCBI Taxonomy" id="51239"/>
    <lineage>
        <taxon>Eukaryota</taxon>
        <taxon>Viridiplantae</taxon>
        <taxon>Streptophyta</taxon>
        <taxon>Embryophyta</taxon>
        <taxon>Tracheophyta</taxon>
        <taxon>Spermatophyta</taxon>
        <taxon>Magnoliopsida</taxon>
        <taxon>Liliopsida</taxon>
        <taxon>Asparagales</taxon>
        <taxon>Orchidaceae</taxon>
        <taxon>Vanilloideae</taxon>
        <taxon>Vanilleae</taxon>
        <taxon>Vanilla</taxon>
    </lineage>
</organism>
<protein>
    <submittedName>
        <fullName evidence="1">Uncharacterized protein</fullName>
    </submittedName>
</protein>
<dbReference type="EMBL" id="JADCNM010000002">
    <property type="protein sequence ID" value="KAG0495286.1"/>
    <property type="molecule type" value="Genomic_DNA"/>
</dbReference>
<dbReference type="AlphaFoldDB" id="A0A835RVA3"/>
<evidence type="ECO:0000313" key="1">
    <source>
        <dbReference type="EMBL" id="KAG0495286.1"/>
    </source>
</evidence>
<name>A0A835RVA3_VANPL</name>
<evidence type="ECO:0000313" key="2">
    <source>
        <dbReference type="Proteomes" id="UP000639772"/>
    </source>
</evidence>
<dbReference type="Proteomes" id="UP000639772">
    <property type="component" value="Unassembled WGS sequence"/>
</dbReference>
<sequence length="83" mass="9334">MLILLLTEAGCTSRELNQVYAARHSVPSCASSDCTLAQAQRKCEETHVLLLTLFIQLLCVFTPASPSLEVQLDWFMLLDLFQF</sequence>
<reference evidence="1 2" key="1">
    <citation type="journal article" date="2020" name="Nat. Food">
        <title>A phased Vanilla planifolia genome enables genetic improvement of flavour and production.</title>
        <authorList>
            <person name="Hasing T."/>
            <person name="Tang H."/>
            <person name="Brym M."/>
            <person name="Khazi F."/>
            <person name="Huang T."/>
            <person name="Chambers A.H."/>
        </authorList>
    </citation>
    <scope>NUCLEOTIDE SEQUENCE [LARGE SCALE GENOMIC DNA]</scope>
    <source>
        <tissue evidence="1">Leaf</tissue>
    </source>
</reference>
<accession>A0A835RVA3</accession>
<proteinExistence type="predicted"/>
<gene>
    <name evidence="1" type="ORF">HPP92_006280</name>
</gene>
<comment type="caution">
    <text evidence="1">The sequence shown here is derived from an EMBL/GenBank/DDBJ whole genome shotgun (WGS) entry which is preliminary data.</text>
</comment>